<comment type="caution">
    <text evidence="2">The sequence shown here is derived from an EMBL/GenBank/DDBJ whole genome shotgun (WGS) entry which is preliminary data.</text>
</comment>
<evidence type="ECO:0000313" key="2">
    <source>
        <dbReference type="EMBL" id="KAK7461466.1"/>
    </source>
</evidence>
<dbReference type="Proteomes" id="UP001498398">
    <property type="component" value="Unassembled WGS sequence"/>
</dbReference>
<protein>
    <submittedName>
        <fullName evidence="2">Uncharacterized protein</fullName>
    </submittedName>
</protein>
<name>A0ABR1JH18_9AGAR</name>
<feature type="region of interest" description="Disordered" evidence="1">
    <location>
        <begin position="96"/>
        <end position="116"/>
    </location>
</feature>
<dbReference type="EMBL" id="JBANRG010000013">
    <property type="protein sequence ID" value="KAK7461466.1"/>
    <property type="molecule type" value="Genomic_DNA"/>
</dbReference>
<evidence type="ECO:0000313" key="3">
    <source>
        <dbReference type="Proteomes" id="UP001498398"/>
    </source>
</evidence>
<keyword evidence="3" id="KW-1185">Reference proteome</keyword>
<proteinExistence type="predicted"/>
<reference evidence="2 3" key="1">
    <citation type="submission" date="2024-01" db="EMBL/GenBank/DDBJ databases">
        <title>A draft genome for the cacao thread blight pathogen Marasmiellus scandens.</title>
        <authorList>
            <person name="Baruah I.K."/>
            <person name="Leung J."/>
            <person name="Bukari Y."/>
            <person name="Amoako-Attah I."/>
            <person name="Meinhardt L.W."/>
            <person name="Bailey B.A."/>
            <person name="Cohen S.P."/>
        </authorList>
    </citation>
    <scope>NUCLEOTIDE SEQUENCE [LARGE SCALE GENOMIC DNA]</scope>
    <source>
        <strain evidence="2 3">GH-19</strain>
    </source>
</reference>
<gene>
    <name evidence="2" type="ORF">VKT23_008643</name>
</gene>
<sequence length="200" mass="22447">MPKRKCVLNSESSVVPDPDYNTPGVPASLPIIYTDYSNLLRPVKRIINVSLSSKDASVLSVIQIAAQTLKSQFTDSGVESQISEYDLVWNDADEEAGFWDDGEGEDEEEEGDEGDESIQIEVQSWRAPRGDPVLRNWTDNLVDTYLAELLRLDGRHYAINQQTLRRFEIVVLLLCVEKPYLSTVSPNSGMGWYLFPSSLS</sequence>
<evidence type="ECO:0000256" key="1">
    <source>
        <dbReference type="SAM" id="MobiDB-lite"/>
    </source>
</evidence>
<accession>A0ABR1JH18</accession>
<organism evidence="2 3">
    <name type="scientific">Marasmiellus scandens</name>
    <dbReference type="NCBI Taxonomy" id="2682957"/>
    <lineage>
        <taxon>Eukaryota</taxon>
        <taxon>Fungi</taxon>
        <taxon>Dikarya</taxon>
        <taxon>Basidiomycota</taxon>
        <taxon>Agaricomycotina</taxon>
        <taxon>Agaricomycetes</taxon>
        <taxon>Agaricomycetidae</taxon>
        <taxon>Agaricales</taxon>
        <taxon>Marasmiineae</taxon>
        <taxon>Omphalotaceae</taxon>
        <taxon>Marasmiellus</taxon>
    </lineage>
</organism>